<reference evidence="2 3" key="1">
    <citation type="submission" date="2024-04" db="EMBL/GenBank/DDBJ databases">
        <authorList>
            <person name="Fracassetti M."/>
        </authorList>
    </citation>
    <scope>NUCLEOTIDE SEQUENCE [LARGE SCALE GENOMIC DNA]</scope>
</reference>
<dbReference type="InterPro" id="IPR044730">
    <property type="entry name" value="RNase_H-like_dom_plant"/>
</dbReference>
<protein>
    <recommendedName>
        <fullName evidence="1">RNase H type-1 domain-containing protein</fullName>
    </recommendedName>
</protein>
<evidence type="ECO:0000259" key="1">
    <source>
        <dbReference type="PROSITE" id="PS50879"/>
    </source>
</evidence>
<dbReference type="PANTHER" id="PTHR47723">
    <property type="entry name" value="OS05G0353850 PROTEIN"/>
    <property type="match status" value="1"/>
</dbReference>
<organism evidence="2 3">
    <name type="scientific">Linum trigynum</name>
    <dbReference type="NCBI Taxonomy" id="586398"/>
    <lineage>
        <taxon>Eukaryota</taxon>
        <taxon>Viridiplantae</taxon>
        <taxon>Streptophyta</taxon>
        <taxon>Embryophyta</taxon>
        <taxon>Tracheophyta</taxon>
        <taxon>Spermatophyta</taxon>
        <taxon>Magnoliopsida</taxon>
        <taxon>eudicotyledons</taxon>
        <taxon>Gunneridae</taxon>
        <taxon>Pentapetalae</taxon>
        <taxon>rosids</taxon>
        <taxon>fabids</taxon>
        <taxon>Malpighiales</taxon>
        <taxon>Linaceae</taxon>
        <taxon>Linum</taxon>
    </lineage>
</organism>
<dbReference type="InterPro" id="IPR012337">
    <property type="entry name" value="RNaseH-like_sf"/>
</dbReference>
<dbReference type="PROSITE" id="PS50879">
    <property type="entry name" value="RNASE_H_1"/>
    <property type="match status" value="1"/>
</dbReference>
<dbReference type="InterPro" id="IPR053151">
    <property type="entry name" value="RNase_H-like"/>
</dbReference>
<dbReference type="SUPFAM" id="SSF53098">
    <property type="entry name" value="Ribonuclease H-like"/>
    <property type="match status" value="1"/>
</dbReference>
<sequence length="298" mass="34502">MCHVEIETNLHCLRDCSVARKFWEKVIPHHHQQPFFAMDSETWMQKNIDGTKQWDDTEDWAGFFVLVCWYIWKHRNDVIFRGTRLMSATLTNYVITKAKEWMKTWHDAQNRTTITSKPLREERLIGWSPPPRGWIKLNTDGASQGNPGMATAGGSLRDEKGDWIGGFVSKIGEGTALLAELWGIHQGLQLTWRKGYKFLILETDSTLAIDLIKNRTDHVYPHSTLLHSIRRLLAQDWIVKLVHTYREGNRVTDWLSKHSLVYPFGTHELEELPNDLEKIIREDLVGVSFARRIVTGSA</sequence>
<dbReference type="InterPro" id="IPR002156">
    <property type="entry name" value="RNaseH_domain"/>
</dbReference>
<dbReference type="GO" id="GO:0004523">
    <property type="term" value="F:RNA-DNA hybrid ribonuclease activity"/>
    <property type="evidence" value="ECO:0007669"/>
    <property type="project" value="InterPro"/>
</dbReference>
<dbReference type="AlphaFoldDB" id="A0AAV2DMW4"/>
<dbReference type="CDD" id="cd06222">
    <property type="entry name" value="RNase_H_like"/>
    <property type="match status" value="1"/>
</dbReference>
<dbReference type="Pfam" id="PF13456">
    <property type="entry name" value="RVT_3"/>
    <property type="match status" value="1"/>
</dbReference>
<dbReference type="InterPro" id="IPR036397">
    <property type="entry name" value="RNaseH_sf"/>
</dbReference>
<dbReference type="GO" id="GO:0003676">
    <property type="term" value="F:nucleic acid binding"/>
    <property type="evidence" value="ECO:0007669"/>
    <property type="project" value="InterPro"/>
</dbReference>
<dbReference type="Proteomes" id="UP001497516">
    <property type="component" value="Chromosome 3"/>
</dbReference>
<evidence type="ECO:0000313" key="2">
    <source>
        <dbReference type="EMBL" id="CAL1375308.1"/>
    </source>
</evidence>
<keyword evidence="3" id="KW-1185">Reference proteome</keyword>
<dbReference type="Gene3D" id="3.30.420.10">
    <property type="entry name" value="Ribonuclease H-like superfamily/Ribonuclease H"/>
    <property type="match status" value="1"/>
</dbReference>
<feature type="domain" description="RNase H type-1" evidence="1">
    <location>
        <begin position="131"/>
        <end position="261"/>
    </location>
</feature>
<dbReference type="PANTHER" id="PTHR47723:SF13">
    <property type="entry name" value="PUTATIVE-RELATED"/>
    <property type="match status" value="1"/>
</dbReference>
<name>A0AAV2DMW4_9ROSI</name>
<proteinExistence type="predicted"/>
<evidence type="ECO:0000313" key="3">
    <source>
        <dbReference type="Proteomes" id="UP001497516"/>
    </source>
</evidence>
<gene>
    <name evidence="2" type="ORF">LTRI10_LOCUS17114</name>
</gene>
<dbReference type="EMBL" id="OZ034816">
    <property type="protein sequence ID" value="CAL1375308.1"/>
    <property type="molecule type" value="Genomic_DNA"/>
</dbReference>
<accession>A0AAV2DMW4</accession>